<reference evidence="2" key="1">
    <citation type="submission" date="2011-01" db="EMBL/GenBank/DDBJ databases">
        <title>Complete sequence of chromosome of Mesorhizobium ciceri bv. biserrulae WSM1271.</title>
        <authorList>
            <person name="Lucas S."/>
            <person name="Copeland A."/>
            <person name="Lapidus A."/>
            <person name="Cheng J.-F."/>
            <person name="Goodwin L."/>
            <person name="Pitluck S."/>
            <person name="Teshima H."/>
            <person name="Detter J.C."/>
            <person name="Han C."/>
            <person name="Tapia R."/>
            <person name="Land M."/>
            <person name="Hauser L."/>
            <person name="Kyrpides N."/>
            <person name="Ivanova N."/>
            <person name="Nandasena K."/>
            <person name="Reeve W.G."/>
            <person name="Howieson J.G."/>
            <person name="O'Hara G."/>
            <person name="Tiwari R.P."/>
            <person name="Woyke T."/>
        </authorList>
    </citation>
    <scope>NUCLEOTIDE SEQUENCE [LARGE SCALE GENOMIC DNA]</scope>
    <source>
        <strain evidence="2">HAMBI 2942 / LMG 23838 / WSM1271</strain>
    </source>
</reference>
<dbReference type="Pfam" id="PF19551">
    <property type="entry name" value="DUF6074"/>
    <property type="match status" value="1"/>
</dbReference>
<dbReference type="AlphaFoldDB" id="E8T7V5"/>
<dbReference type="Proteomes" id="UP000007471">
    <property type="component" value="Chromosome"/>
</dbReference>
<dbReference type="HOGENOM" id="CLU_2369552_0_0_5"/>
<evidence type="ECO:0000313" key="2">
    <source>
        <dbReference type="Proteomes" id="UP000007471"/>
    </source>
</evidence>
<name>E8T7V5_MESCW</name>
<dbReference type="PATRIC" id="fig|765698.3.peg.4337"/>
<dbReference type="KEGG" id="mci:Mesci_3839"/>
<accession>E8T7V5</accession>
<protein>
    <submittedName>
        <fullName evidence="1">Uncharacterized protein</fullName>
    </submittedName>
</protein>
<gene>
    <name evidence="1" type="ordered locus">Mesci_3839</name>
</gene>
<sequence length="95" mass="10529">MRSLRAQPITDASCDVLPFPTNRRVGKIRRTVEVLSDRSGKGADQYWKQVIAGMRTQMVSAGLADDVIERELRAFADEVFGRISHSPRPETNGAA</sequence>
<evidence type="ECO:0000313" key="1">
    <source>
        <dbReference type="EMBL" id="ADV12956.1"/>
    </source>
</evidence>
<dbReference type="EMBL" id="CP002447">
    <property type="protein sequence ID" value="ADV12956.1"/>
    <property type="molecule type" value="Genomic_DNA"/>
</dbReference>
<dbReference type="RefSeq" id="WP_013531622.1">
    <property type="nucleotide sequence ID" value="NC_014923.1"/>
</dbReference>
<dbReference type="OrthoDB" id="8090008at2"/>
<dbReference type="InterPro" id="IPR045720">
    <property type="entry name" value="DUF6074"/>
</dbReference>
<organism evidence="1 2">
    <name type="scientific">Mesorhizobium ciceri biovar biserrulae (strain HAMBI 2942 / LMG 23838 / WSM1271)</name>
    <dbReference type="NCBI Taxonomy" id="765698"/>
    <lineage>
        <taxon>Bacteria</taxon>
        <taxon>Pseudomonadati</taxon>
        <taxon>Pseudomonadota</taxon>
        <taxon>Alphaproteobacteria</taxon>
        <taxon>Hyphomicrobiales</taxon>
        <taxon>Phyllobacteriaceae</taxon>
        <taxon>Mesorhizobium</taxon>
    </lineage>
</organism>
<dbReference type="STRING" id="765698.Mesci_3839"/>
<proteinExistence type="predicted"/>